<comment type="caution">
    <text evidence="5">The sequence shown here is derived from an EMBL/GenBank/DDBJ whole genome shotgun (WGS) entry which is preliminary data.</text>
</comment>
<keyword evidence="6" id="KW-1185">Reference proteome</keyword>
<dbReference type="PRINTS" id="PR00035">
    <property type="entry name" value="HTHGNTR"/>
</dbReference>
<dbReference type="Gene3D" id="1.20.120.530">
    <property type="entry name" value="GntR ligand-binding domain-like"/>
    <property type="match status" value="1"/>
</dbReference>
<dbReference type="PANTHER" id="PTHR43537">
    <property type="entry name" value="TRANSCRIPTIONAL REGULATOR, GNTR FAMILY"/>
    <property type="match status" value="1"/>
</dbReference>
<dbReference type="SUPFAM" id="SSF48008">
    <property type="entry name" value="GntR ligand-binding domain-like"/>
    <property type="match status" value="1"/>
</dbReference>
<dbReference type="CDD" id="cd07377">
    <property type="entry name" value="WHTH_GntR"/>
    <property type="match status" value="1"/>
</dbReference>
<dbReference type="SMART" id="SM00895">
    <property type="entry name" value="FCD"/>
    <property type="match status" value="1"/>
</dbReference>
<evidence type="ECO:0000259" key="4">
    <source>
        <dbReference type="PROSITE" id="PS50949"/>
    </source>
</evidence>
<evidence type="ECO:0000313" key="5">
    <source>
        <dbReference type="EMBL" id="PWJ77623.1"/>
    </source>
</evidence>
<dbReference type="Gene3D" id="1.10.10.10">
    <property type="entry name" value="Winged helix-like DNA-binding domain superfamily/Winged helix DNA-binding domain"/>
    <property type="match status" value="1"/>
</dbReference>
<dbReference type="PANTHER" id="PTHR43537:SF5">
    <property type="entry name" value="UXU OPERON TRANSCRIPTIONAL REGULATOR"/>
    <property type="match status" value="1"/>
</dbReference>
<dbReference type="Proteomes" id="UP000245396">
    <property type="component" value="Unassembled WGS sequence"/>
</dbReference>
<dbReference type="PROSITE" id="PS50949">
    <property type="entry name" value="HTH_GNTR"/>
    <property type="match status" value="1"/>
</dbReference>
<dbReference type="SMART" id="SM00345">
    <property type="entry name" value="HTH_GNTR"/>
    <property type="match status" value="1"/>
</dbReference>
<dbReference type="GO" id="GO:0003700">
    <property type="term" value="F:DNA-binding transcription factor activity"/>
    <property type="evidence" value="ECO:0007669"/>
    <property type="project" value="InterPro"/>
</dbReference>
<dbReference type="InterPro" id="IPR011711">
    <property type="entry name" value="GntR_C"/>
</dbReference>
<dbReference type="InterPro" id="IPR036390">
    <property type="entry name" value="WH_DNA-bd_sf"/>
</dbReference>
<organism evidence="5 6">
    <name type="scientific">Pseudaminobacter salicylatoxidans</name>
    <dbReference type="NCBI Taxonomy" id="93369"/>
    <lineage>
        <taxon>Bacteria</taxon>
        <taxon>Pseudomonadati</taxon>
        <taxon>Pseudomonadota</taxon>
        <taxon>Alphaproteobacteria</taxon>
        <taxon>Hyphomicrobiales</taxon>
        <taxon>Phyllobacteriaceae</taxon>
        <taxon>Pseudaminobacter</taxon>
    </lineage>
</organism>
<gene>
    <name evidence="5" type="ORF">C7441_11734</name>
</gene>
<protein>
    <submittedName>
        <fullName evidence="5">GntR family transcriptional regulator</fullName>
    </submittedName>
</protein>
<dbReference type="GO" id="GO:0003677">
    <property type="term" value="F:DNA binding"/>
    <property type="evidence" value="ECO:0007669"/>
    <property type="project" value="UniProtKB-KW"/>
</dbReference>
<dbReference type="STRING" id="1192868.GCA_000304395_04066"/>
<evidence type="ECO:0000256" key="3">
    <source>
        <dbReference type="ARBA" id="ARBA00023163"/>
    </source>
</evidence>
<feature type="domain" description="HTH gntR-type" evidence="4">
    <location>
        <begin position="11"/>
        <end position="79"/>
    </location>
</feature>
<sequence>MNFMMQPATRTNLADSAADSLRTEIVGGRWALGERIPNEAALSEMLSVSRGTVREAVRALVSQGFLETRQGSGTYVTSTVDPGAALMRMKRAGLRDLWEARTALDAEAARLAAMRHTPAGLQRIRRLLEERGKPAESAPEDFIRRDIAFHRGIVEMSGNRAMVELYDFFTASIAETINSTLAGELPEPDTTAHTAILEGIASGNPDHAAATVRAFMAPVFLELDRLLSQ</sequence>
<dbReference type="EMBL" id="QGGG01000017">
    <property type="protein sequence ID" value="PWJ77623.1"/>
    <property type="molecule type" value="Genomic_DNA"/>
</dbReference>
<keyword evidence="1" id="KW-0805">Transcription regulation</keyword>
<dbReference type="Pfam" id="PF00392">
    <property type="entry name" value="GntR"/>
    <property type="match status" value="1"/>
</dbReference>
<dbReference type="AlphaFoldDB" id="A0A316BUF2"/>
<keyword evidence="3" id="KW-0804">Transcription</keyword>
<dbReference type="InterPro" id="IPR000524">
    <property type="entry name" value="Tscrpt_reg_HTH_GntR"/>
</dbReference>
<proteinExistence type="predicted"/>
<reference evidence="5 6" key="1">
    <citation type="submission" date="2018-05" db="EMBL/GenBank/DDBJ databases">
        <title>Genomic Encyclopedia of Type Strains, Phase IV (KMG-IV): sequencing the most valuable type-strain genomes for metagenomic binning, comparative biology and taxonomic classification.</title>
        <authorList>
            <person name="Goeker M."/>
        </authorList>
    </citation>
    <scope>NUCLEOTIDE SEQUENCE [LARGE SCALE GENOMIC DNA]</scope>
    <source>
        <strain evidence="5 6">DSM 6986</strain>
    </source>
</reference>
<evidence type="ECO:0000256" key="1">
    <source>
        <dbReference type="ARBA" id="ARBA00023015"/>
    </source>
</evidence>
<dbReference type="SUPFAM" id="SSF46785">
    <property type="entry name" value="Winged helix' DNA-binding domain"/>
    <property type="match status" value="1"/>
</dbReference>
<evidence type="ECO:0000256" key="2">
    <source>
        <dbReference type="ARBA" id="ARBA00023125"/>
    </source>
</evidence>
<name>A0A316BUF2_PSESE</name>
<accession>A0A316BUF2</accession>
<dbReference type="InterPro" id="IPR036388">
    <property type="entry name" value="WH-like_DNA-bd_sf"/>
</dbReference>
<dbReference type="Pfam" id="PF07729">
    <property type="entry name" value="FCD"/>
    <property type="match status" value="1"/>
</dbReference>
<keyword evidence="2" id="KW-0238">DNA-binding</keyword>
<dbReference type="InterPro" id="IPR008920">
    <property type="entry name" value="TF_FadR/GntR_C"/>
</dbReference>
<evidence type="ECO:0000313" key="6">
    <source>
        <dbReference type="Proteomes" id="UP000245396"/>
    </source>
</evidence>